<evidence type="ECO:0000313" key="2">
    <source>
        <dbReference type="Proteomes" id="UP001163603"/>
    </source>
</evidence>
<name>A0ACC0XZY9_9ROSI</name>
<organism evidence="1 2">
    <name type="scientific">Pistacia integerrima</name>
    <dbReference type="NCBI Taxonomy" id="434235"/>
    <lineage>
        <taxon>Eukaryota</taxon>
        <taxon>Viridiplantae</taxon>
        <taxon>Streptophyta</taxon>
        <taxon>Embryophyta</taxon>
        <taxon>Tracheophyta</taxon>
        <taxon>Spermatophyta</taxon>
        <taxon>Magnoliopsida</taxon>
        <taxon>eudicotyledons</taxon>
        <taxon>Gunneridae</taxon>
        <taxon>Pentapetalae</taxon>
        <taxon>rosids</taxon>
        <taxon>malvids</taxon>
        <taxon>Sapindales</taxon>
        <taxon>Anacardiaceae</taxon>
        <taxon>Pistacia</taxon>
    </lineage>
</organism>
<dbReference type="EMBL" id="CM047745">
    <property type="protein sequence ID" value="KAJ0026290.1"/>
    <property type="molecule type" value="Genomic_DNA"/>
</dbReference>
<proteinExistence type="predicted"/>
<evidence type="ECO:0000313" key="1">
    <source>
        <dbReference type="EMBL" id="KAJ0026290.1"/>
    </source>
</evidence>
<sequence>MIACRVGLLIRTFSRFSLQRSAPLSSSLATYSKLSGFFSDEAEGGSAVYRHALKFQRPTTIKWRPELRNCVSLIGLVCFPLKKNPNTGCFGYTSLQVVHSPYSNGGFRILLSMRDDMAELCEKNLKPNDFIYVSGPLGSYTKTDQGGNLILRYKVNVKDLNYVKRHGRQGVTCQKPEESKSGEGEADIDKHVSQEYLWQLYFSNPYEWWDNRKNKLSPGSPDFKHKDTGEALWLKPNDPPWIKRQLQLLDSKMAGQGLQSHVGSHSRVAMWTYDE</sequence>
<keyword evidence="2" id="KW-1185">Reference proteome</keyword>
<reference evidence="2" key="1">
    <citation type="journal article" date="2023" name="G3 (Bethesda)">
        <title>Genome assembly and association tests identify interacting loci associated with vigor, precocity, and sex in interspecific pistachio rootstocks.</title>
        <authorList>
            <person name="Palmer W."/>
            <person name="Jacygrad E."/>
            <person name="Sagayaradj S."/>
            <person name="Cavanaugh K."/>
            <person name="Han R."/>
            <person name="Bertier L."/>
            <person name="Beede B."/>
            <person name="Kafkas S."/>
            <person name="Golino D."/>
            <person name="Preece J."/>
            <person name="Michelmore R."/>
        </authorList>
    </citation>
    <scope>NUCLEOTIDE SEQUENCE [LARGE SCALE GENOMIC DNA]</scope>
</reference>
<dbReference type="Proteomes" id="UP001163603">
    <property type="component" value="Chromosome 10"/>
</dbReference>
<accession>A0ACC0XZY9</accession>
<comment type="caution">
    <text evidence="1">The sequence shown here is derived from an EMBL/GenBank/DDBJ whole genome shotgun (WGS) entry which is preliminary data.</text>
</comment>
<gene>
    <name evidence="1" type="ORF">Pint_08858</name>
</gene>
<protein>
    <submittedName>
        <fullName evidence="1">Uncharacterized protein</fullName>
    </submittedName>
</protein>